<dbReference type="Pfam" id="PF07021">
    <property type="entry name" value="MetW"/>
    <property type="match status" value="1"/>
</dbReference>
<dbReference type="InterPro" id="IPR029063">
    <property type="entry name" value="SAM-dependent_MTases_sf"/>
</dbReference>
<keyword evidence="1" id="KW-0808">Transferase</keyword>
<dbReference type="GO" id="GO:0032259">
    <property type="term" value="P:methylation"/>
    <property type="evidence" value="ECO:0007669"/>
    <property type="project" value="UniProtKB-KW"/>
</dbReference>
<keyword evidence="1" id="KW-0489">Methyltransferase</keyword>
<sequence length="209" mass="23931">MGRHAIKREMDLQILLEWIADGARVLDLGCGRGILLEELIARKHCYAVGIDSDLAKITSCVKRSVPAYQGDLCDMLPVYDDNSFDWVVCSRTLQELSNPQQVLREALRVGKRLAIGFVNHGYWLNRWHMLKDGSRVKNDVYPDPWWASRAMNPVSISGFEDFCRAENAVIEHRVFLAEDWRTPCKFLPGWFAGYAVYELRQGAVQEVKV</sequence>
<evidence type="ECO:0000313" key="2">
    <source>
        <dbReference type="Proteomes" id="UP000642829"/>
    </source>
</evidence>
<reference evidence="1" key="2">
    <citation type="submission" date="2020-09" db="EMBL/GenBank/DDBJ databases">
        <authorList>
            <person name="Sun Q."/>
            <person name="Kim S."/>
        </authorList>
    </citation>
    <scope>NUCLEOTIDE SEQUENCE</scope>
    <source>
        <strain evidence="1">KCTC 12870</strain>
    </source>
</reference>
<dbReference type="Proteomes" id="UP000642829">
    <property type="component" value="Unassembled WGS sequence"/>
</dbReference>
<dbReference type="RefSeq" id="WP_189515764.1">
    <property type="nucleotide sequence ID" value="NZ_BMXG01000017.1"/>
</dbReference>
<dbReference type="EMBL" id="BMXG01000017">
    <property type="protein sequence ID" value="GHC07235.1"/>
    <property type="molecule type" value="Genomic_DNA"/>
</dbReference>
<evidence type="ECO:0000313" key="1">
    <source>
        <dbReference type="EMBL" id="GHC07235.1"/>
    </source>
</evidence>
<gene>
    <name evidence="1" type="ORF">GCM10007047_25360</name>
</gene>
<dbReference type="SUPFAM" id="SSF53335">
    <property type="entry name" value="S-adenosyl-L-methionine-dependent methyltransferases"/>
    <property type="match status" value="1"/>
</dbReference>
<reference evidence="1" key="1">
    <citation type="journal article" date="2014" name="Int. J. Syst. Evol. Microbiol.">
        <title>Complete genome sequence of Corynebacterium casei LMG S-19264T (=DSM 44701T), isolated from a smear-ripened cheese.</title>
        <authorList>
            <consortium name="US DOE Joint Genome Institute (JGI-PGF)"/>
            <person name="Walter F."/>
            <person name="Albersmeier A."/>
            <person name="Kalinowski J."/>
            <person name="Ruckert C."/>
        </authorList>
    </citation>
    <scope>NUCLEOTIDE SEQUENCE</scope>
    <source>
        <strain evidence="1">KCTC 12870</strain>
    </source>
</reference>
<dbReference type="GO" id="GO:0008168">
    <property type="term" value="F:methyltransferase activity"/>
    <property type="evidence" value="ECO:0007669"/>
    <property type="project" value="UniProtKB-KW"/>
</dbReference>
<proteinExistence type="predicted"/>
<dbReference type="CDD" id="cd02440">
    <property type="entry name" value="AdoMet_MTases"/>
    <property type="match status" value="1"/>
</dbReference>
<comment type="caution">
    <text evidence="1">The sequence shown here is derived from an EMBL/GenBank/DDBJ whole genome shotgun (WGS) entry which is preliminary data.</text>
</comment>
<keyword evidence="2" id="KW-1185">Reference proteome</keyword>
<name>A0A8J3DDJ0_9BACT</name>
<protein>
    <submittedName>
        <fullName evidence="1">Methyltransferase</fullName>
    </submittedName>
</protein>
<dbReference type="Gene3D" id="3.40.50.150">
    <property type="entry name" value="Vaccinia Virus protein VP39"/>
    <property type="match status" value="1"/>
</dbReference>
<dbReference type="AlphaFoldDB" id="A0A8J3DDJ0"/>
<dbReference type="InterPro" id="IPR010743">
    <property type="entry name" value="Methionine_synth_MetW"/>
</dbReference>
<organism evidence="1 2">
    <name type="scientific">Cerasicoccus arenae</name>
    <dbReference type="NCBI Taxonomy" id="424488"/>
    <lineage>
        <taxon>Bacteria</taxon>
        <taxon>Pseudomonadati</taxon>
        <taxon>Verrucomicrobiota</taxon>
        <taxon>Opitutia</taxon>
        <taxon>Puniceicoccales</taxon>
        <taxon>Cerasicoccaceae</taxon>
        <taxon>Cerasicoccus</taxon>
    </lineage>
</organism>
<accession>A0A8J3DDJ0</accession>